<dbReference type="InterPro" id="IPR041916">
    <property type="entry name" value="Anti_sigma_zinc_sf"/>
</dbReference>
<dbReference type="OrthoDB" id="5242431at2"/>
<reference evidence="4 5" key="1">
    <citation type="submission" date="2016-11" db="EMBL/GenBank/DDBJ databases">
        <authorList>
            <person name="Jaros S."/>
            <person name="Januszkiewicz K."/>
            <person name="Wedrychowicz H."/>
        </authorList>
    </citation>
    <scope>NUCLEOTIDE SEQUENCE [LARGE SCALE GENOMIC DNA]</scope>
    <source>
        <strain evidence="4 5">DSM 45627</strain>
    </source>
</reference>
<keyword evidence="1" id="KW-0805">Transcription regulation</keyword>
<dbReference type="Proteomes" id="UP000186132">
    <property type="component" value="Unassembled WGS sequence"/>
</dbReference>
<organism evidence="4 5">
    <name type="scientific">Jatrophihabitans endophyticus</name>
    <dbReference type="NCBI Taxonomy" id="1206085"/>
    <lineage>
        <taxon>Bacteria</taxon>
        <taxon>Bacillati</taxon>
        <taxon>Actinomycetota</taxon>
        <taxon>Actinomycetes</taxon>
        <taxon>Jatrophihabitantales</taxon>
        <taxon>Jatrophihabitantaceae</taxon>
        <taxon>Jatrophihabitans</taxon>
    </lineage>
</organism>
<keyword evidence="4" id="KW-0862">Zinc</keyword>
<evidence type="ECO:0000256" key="1">
    <source>
        <dbReference type="ARBA" id="ARBA00023015"/>
    </source>
</evidence>
<evidence type="ECO:0000259" key="3">
    <source>
        <dbReference type="Pfam" id="PF13490"/>
    </source>
</evidence>
<protein>
    <submittedName>
        <fullName evidence="4">Putative zinc-finger</fullName>
    </submittedName>
</protein>
<name>A0A1M5CLG2_9ACTN</name>
<accession>A0A1M5CLG2</accession>
<evidence type="ECO:0000313" key="4">
    <source>
        <dbReference type="EMBL" id="SHF55625.1"/>
    </source>
</evidence>
<dbReference type="Pfam" id="PF13490">
    <property type="entry name" value="zf-HC2"/>
    <property type="match status" value="1"/>
</dbReference>
<dbReference type="EMBL" id="FQVU01000001">
    <property type="protein sequence ID" value="SHF55625.1"/>
    <property type="molecule type" value="Genomic_DNA"/>
</dbReference>
<evidence type="ECO:0000256" key="2">
    <source>
        <dbReference type="ARBA" id="ARBA00023163"/>
    </source>
</evidence>
<keyword evidence="2" id="KW-0804">Transcription</keyword>
<dbReference type="STRING" id="1206085.SAMN05443575_0285"/>
<keyword evidence="4" id="KW-0863">Zinc-finger</keyword>
<proteinExistence type="predicted"/>
<keyword evidence="5" id="KW-1185">Reference proteome</keyword>
<keyword evidence="4" id="KW-0479">Metal-binding</keyword>
<sequence>MSAEHSEESPDRYARHDAAYALGSLDPGEREAFEGHLRSCPACAARTRDARALVRLLDRTIGRFR</sequence>
<dbReference type="RefSeq" id="WP_143167920.1">
    <property type="nucleotide sequence ID" value="NZ_FQVU01000001.1"/>
</dbReference>
<dbReference type="AlphaFoldDB" id="A0A1M5CLG2"/>
<dbReference type="Gene3D" id="1.10.10.1320">
    <property type="entry name" value="Anti-sigma factor, zinc-finger domain"/>
    <property type="match status" value="1"/>
</dbReference>
<dbReference type="GO" id="GO:0008270">
    <property type="term" value="F:zinc ion binding"/>
    <property type="evidence" value="ECO:0007669"/>
    <property type="project" value="UniProtKB-KW"/>
</dbReference>
<evidence type="ECO:0000313" key="5">
    <source>
        <dbReference type="Proteomes" id="UP000186132"/>
    </source>
</evidence>
<feature type="domain" description="Putative zinc-finger" evidence="3">
    <location>
        <begin position="19"/>
        <end position="44"/>
    </location>
</feature>
<gene>
    <name evidence="4" type="ORF">SAMN05443575_0285</name>
</gene>
<dbReference type="InterPro" id="IPR027383">
    <property type="entry name" value="Znf_put"/>
</dbReference>